<dbReference type="PANTHER" id="PTHR34984">
    <property type="entry name" value="CARBON STORAGE REGULATOR"/>
    <property type="match status" value="1"/>
</dbReference>
<keyword evidence="3 4" id="KW-0694">RNA-binding</keyword>
<accession>A0ABU5MT15</accession>
<dbReference type="NCBIfam" id="NF002469">
    <property type="entry name" value="PRK01712.1"/>
    <property type="match status" value="1"/>
</dbReference>
<dbReference type="HAMAP" id="MF_00167">
    <property type="entry name" value="CsrA"/>
    <property type="match status" value="1"/>
</dbReference>
<keyword evidence="2 4" id="KW-0810">Translation regulation</keyword>
<evidence type="ECO:0000256" key="4">
    <source>
        <dbReference type="HAMAP-Rule" id="MF_00167"/>
    </source>
</evidence>
<keyword evidence="4" id="KW-0678">Repressor</keyword>
<dbReference type="InterPro" id="IPR036107">
    <property type="entry name" value="CsrA_sf"/>
</dbReference>
<keyword evidence="6" id="KW-1185">Reference proteome</keyword>
<dbReference type="Proteomes" id="UP001290861">
    <property type="component" value="Unassembled WGS sequence"/>
</dbReference>
<protein>
    <recommendedName>
        <fullName evidence="4">Translational regulator CsrA</fullName>
    </recommendedName>
</protein>
<dbReference type="Pfam" id="PF02599">
    <property type="entry name" value="CsrA"/>
    <property type="match status" value="1"/>
</dbReference>
<organism evidence="5 6">
    <name type="scientific">Pontiella agarivorans</name>
    <dbReference type="NCBI Taxonomy" id="3038953"/>
    <lineage>
        <taxon>Bacteria</taxon>
        <taxon>Pseudomonadati</taxon>
        <taxon>Kiritimatiellota</taxon>
        <taxon>Kiritimatiellia</taxon>
        <taxon>Kiritimatiellales</taxon>
        <taxon>Pontiellaceae</taxon>
        <taxon>Pontiella</taxon>
    </lineage>
</organism>
<name>A0ABU5MT15_9BACT</name>
<evidence type="ECO:0000256" key="3">
    <source>
        <dbReference type="ARBA" id="ARBA00022884"/>
    </source>
</evidence>
<evidence type="ECO:0000256" key="2">
    <source>
        <dbReference type="ARBA" id="ARBA00022845"/>
    </source>
</evidence>
<comment type="function">
    <text evidence="4">A translational regulator that binds mRNA to regulate translation initiation and/or mRNA stability. Usually binds in the 5'-UTR at or near the Shine-Dalgarno sequence preventing ribosome-binding, thus repressing translation. Its main target seems to be the major flagellin gene, while its function is anatagonized by FliW.</text>
</comment>
<dbReference type="NCBIfam" id="TIGR00202">
    <property type="entry name" value="csrA"/>
    <property type="match status" value="1"/>
</dbReference>
<keyword evidence="1 4" id="KW-0963">Cytoplasm</keyword>
<evidence type="ECO:0000256" key="1">
    <source>
        <dbReference type="ARBA" id="ARBA00022490"/>
    </source>
</evidence>
<gene>
    <name evidence="4 5" type="primary">csrA</name>
    <name evidence="5" type="ORF">P9H32_01330</name>
</gene>
<evidence type="ECO:0000313" key="6">
    <source>
        <dbReference type="Proteomes" id="UP001290861"/>
    </source>
</evidence>
<sequence>MLILTRKSNESVMLRDDIEVKVLSVRGDQVSLGFSAPAEMNIYRKEIFEAILAANKEAADQSNASLDALCGMFGQ</sequence>
<comment type="similarity">
    <text evidence="4">Belongs to the CsrA/RsmA family.</text>
</comment>
<dbReference type="SUPFAM" id="SSF117130">
    <property type="entry name" value="CsrA-like"/>
    <property type="match status" value="1"/>
</dbReference>
<reference evidence="5 6" key="1">
    <citation type="journal article" date="2024" name="Appl. Environ. Microbiol.">
        <title>Pontiella agarivorans sp. nov., a novel marine anaerobic bacterium capable of degrading macroalgal polysaccharides and fixing nitrogen.</title>
        <authorList>
            <person name="Liu N."/>
            <person name="Kivenson V."/>
            <person name="Peng X."/>
            <person name="Cui Z."/>
            <person name="Lankiewicz T.S."/>
            <person name="Gosselin K.M."/>
            <person name="English C.J."/>
            <person name="Blair E.M."/>
            <person name="O'Malley M.A."/>
            <person name="Valentine D.L."/>
        </authorList>
    </citation>
    <scope>NUCLEOTIDE SEQUENCE [LARGE SCALE GENOMIC DNA]</scope>
    <source>
        <strain evidence="5 6">NLcol2</strain>
    </source>
</reference>
<dbReference type="EMBL" id="JARVCO010000002">
    <property type="protein sequence ID" value="MDZ8117253.1"/>
    <property type="molecule type" value="Genomic_DNA"/>
</dbReference>
<comment type="caution">
    <text evidence="5">The sequence shown here is derived from an EMBL/GenBank/DDBJ whole genome shotgun (WGS) entry which is preliminary data.</text>
</comment>
<comment type="subcellular location">
    <subcellularLocation>
        <location evidence="4">Cytoplasm</location>
    </subcellularLocation>
</comment>
<comment type="subunit">
    <text evidence="4">Homodimer; the beta-strands of each monomer intercalate to form a hydrophobic core, while the alpha-helices form wings that extend away from the core.</text>
</comment>
<dbReference type="RefSeq" id="WP_322607055.1">
    <property type="nucleotide sequence ID" value="NZ_JARVCO010000002.1"/>
</dbReference>
<dbReference type="Gene3D" id="2.60.40.4380">
    <property type="entry name" value="Translational regulator CsrA"/>
    <property type="match status" value="1"/>
</dbReference>
<keyword evidence="4" id="KW-1005">Bacterial flagellum biogenesis</keyword>
<dbReference type="PANTHER" id="PTHR34984:SF1">
    <property type="entry name" value="CARBON STORAGE REGULATOR"/>
    <property type="match status" value="1"/>
</dbReference>
<dbReference type="InterPro" id="IPR003751">
    <property type="entry name" value="CsrA"/>
</dbReference>
<evidence type="ECO:0000313" key="5">
    <source>
        <dbReference type="EMBL" id="MDZ8117253.1"/>
    </source>
</evidence>
<proteinExistence type="inferred from homology"/>